<dbReference type="SUPFAM" id="SSF50341">
    <property type="entry name" value="CheW-like"/>
    <property type="match status" value="1"/>
</dbReference>
<evidence type="ECO:0000256" key="4">
    <source>
        <dbReference type="SAM" id="MobiDB-lite"/>
    </source>
</evidence>
<dbReference type="PANTHER" id="PTHR22617">
    <property type="entry name" value="CHEMOTAXIS SENSOR HISTIDINE KINASE-RELATED"/>
    <property type="match status" value="1"/>
</dbReference>
<dbReference type="Gene3D" id="2.40.50.180">
    <property type="entry name" value="CheA-289, Domain 4"/>
    <property type="match status" value="1"/>
</dbReference>
<dbReference type="PANTHER" id="PTHR22617:SF45">
    <property type="entry name" value="CHEMOTAXIS PROTEIN CHEW"/>
    <property type="match status" value="1"/>
</dbReference>
<dbReference type="Proteomes" id="UP001256588">
    <property type="component" value="Unassembled WGS sequence"/>
</dbReference>
<dbReference type="InterPro" id="IPR039315">
    <property type="entry name" value="CheW"/>
</dbReference>
<dbReference type="RefSeq" id="WP_310233689.1">
    <property type="nucleotide sequence ID" value="NZ_JAVDWO010000004.1"/>
</dbReference>
<dbReference type="Pfam" id="PF01584">
    <property type="entry name" value="CheW"/>
    <property type="match status" value="1"/>
</dbReference>
<comment type="caution">
    <text evidence="6">The sequence shown here is derived from an EMBL/GenBank/DDBJ whole genome shotgun (WGS) entry which is preliminary data.</text>
</comment>
<proteinExistence type="predicted"/>
<evidence type="ECO:0000313" key="7">
    <source>
        <dbReference type="Proteomes" id="UP001256588"/>
    </source>
</evidence>
<comment type="subcellular location">
    <subcellularLocation>
        <location evidence="1">Cytoplasm</location>
    </subcellularLocation>
</comment>
<evidence type="ECO:0000313" key="6">
    <source>
        <dbReference type="EMBL" id="MDR7192535.1"/>
    </source>
</evidence>
<dbReference type="EMBL" id="JAVDWO010000004">
    <property type="protein sequence ID" value="MDR7192535.1"/>
    <property type="molecule type" value="Genomic_DNA"/>
</dbReference>
<feature type="region of interest" description="Disordered" evidence="4">
    <location>
        <begin position="21"/>
        <end position="58"/>
    </location>
</feature>
<feature type="compositionally biased region" description="Pro residues" evidence="4">
    <location>
        <begin position="37"/>
        <end position="55"/>
    </location>
</feature>
<dbReference type="PROSITE" id="PS50851">
    <property type="entry name" value="CHEW"/>
    <property type="match status" value="1"/>
</dbReference>
<feature type="domain" description="CheW-like" evidence="5">
    <location>
        <begin position="112"/>
        <end position="253"/>
    </location>
</feature>
<dbReference type="InterPro" id="IPR036061">
    <property type="entry name" value="CheW-like_dom_sf"/>
</dbReference>
<keyword evidence="7" id="KW-1185">Reference proteome</keyword>
<evidence type="ECO:0000259" key="5">
    <source>
        <dbReference type="PROSITE" id="PS50851"/>
    </source>
</evidence>
<dbReference type="Gene3D" id="2.30.30.40">
    <property type="entry name" value="SH3 Domains"/>
    <property type="match status" value="1"/>
</dbReference>
<sequence>MSAAGIVDDYLGMLLAAPAAAAPPAPPIAPVAKPEPVTAPPPRRAPLPAPPPAVTPPAELRHPVAPATPRAIPAPNAAPGAKISIAPLPRVPGEVSDATQTSPQQRRSADRLARWLRLRCGPQAYAIELLKIREVVLPAPLLSLRGAAPCVLGVMNLRGQVVPVVDLGLQLGAAPVKETLLTRIIVLDDNGDVLGLRVSAVEDVVLIGDAQIEGTHTSRLAPVGDHRIRGIARLGGMVTLLLDSAKLMAIPLFSSD</sequence>
<name>A0ABU1XUW4_9GAMM</name>
<evidence type="ECO:0000256" key="3">
    <source>
        <dbReference type="ARBA" id="ARBA00022490"/>
    </source>
</evidence>
<evidence type="ECO:0000256" key="1">
    <source>
        <dbReference type="ARBA" id="ARBA00004496"/>
    </source>
</evidence>
<keyword evidence="3" id="KW-0963">Cytoplasm</keyword>
<gene>
    <name evidence="6" type="ORF">J2W68_001249</name>
</gene>
<protein>
    <recommendedName>
        <fullName evidence="2">Chemotaxis protein CheW</fullName>
    </recommendedName>
</protein>
<reference evidence="6 7" key="1">
    <citation type="submission" date="2023-07" db="EMBL/GenBank/DDBJ databases">
        <title>Sorghum-associated microbial communities from plants grown in Nebraska, USA.</title>
        <authorList>
            <person name="Schachtman D."/>
        </authorList>
    </citation>
    <scope>NUCLEOTIDE SEQUENCE [LARGE SCALE GENOMIC DNA]</scope>
    <source>
        <strain evidence="6 7">4099</strain>
    </source>
</reference>
<dbReference type="SMART" id="SM00260">
    <property type="entry name" value="CheW"/>
    <property type="match status" value="1"/>
</dbReference>
<dbReference type="InterPro" id="IPR002545">
    <property type="entry name" value="CheW-lke_dom"/>
</dbReference>
<evidence type="ECO:0000256" key="2">
    <source>
        <dbReference type="ARBA" id="ARBA00021483"/>
    </source>
</evidence>
<organism evidence="6 7">
    <name type="scientific">Luteimonas terrae</name>
    <dbReference type="NCBI Taxonomy" id="1530191"/>
    <lineage>
        <taxon>Bacteria</taxon>
        <taxon>Pseudomonadati</taxon>
        <taxon>Pseudomonadota</taxon>
        <taxon>Gammaproteobacteria</taxon>
        <taxon>Lysobacterales</taxon>
        <taxon>Lysobacteraceae</taxon>
        <taxon>Luteimonas</taxon>
    </lineage>
</organism>
<accession>A0ABU1XUW4</accession>